<protein>
    <submittedName>
        <fullName evidence="4">Polysaccharide deacetylase family protein</fullName>
    </submittedName>
</protein>
<dbReference type="Gene3D" id="3.20.20.370">
    <property type="entry name" value="Glycoside hydrolase/deacetylase"/>
    <property type="match status" value="1"/>
</dbReference>
<dbReference type="CDD" id="cd10917">
    <property type="entry name" value="CE4_NodB_like_6s_7s"/>
    <property type="match status" value="1"/>
</dbReference>
<proteinExistence type="predicted"/>
<feature type="chain" id="PRO_5039679855" evidence="2">
    <location>
        <begin position="22"/>
        <end position="268"/>
    </location>
</feature>
<organism evidence="4 5">
    <name type="scientific">Candidatus Cryptobacteroides intestinigallinarum</name>
    <dbReference type="NCBI Taxonomy" id="2840767"/>
    <lineage>
        <taxon>Bacteria</taxon>
        <taxon>Pseudomonadati</taxon>
        <taxon>Bacteroidota</taxon>
        <taxon>Bacteroidia</taxon>
        <taxon>Bacteroidales</taxon>
        <taxon>Candidatus Cryptobacteroides</taxon>
    </lineage>
</organism>
<name>A0A9D9HM44_9BACT</name>
<gene>
    <name evidence="4" type="ORF">IAC08_08235</name>
</gene>
<evidence type="ECO:0000313" key="4">
    <source>
        <dbReference type="EMBL" id="MBO8456368.1"/>
    </source>
</evidence>
<dbReference type="AlphaFoldDB" id="A0A9D9HM44"/>
<reference evidence="4" key="2">
    <citation type="journal article" date="2021" name="PeerJ">
        <title>Extensive microbial diversity within the chicken gut microbiome revealed by metagenomics and culture.</title>
        <authorList>
            <person name="Gilroy R."/>
            <person name="Ravi A."/>
            <person name="Getino M."/>
            <person name="Pursley I."/>
            <person name="Horton D.L."/>
            <person name="Alikhan N.F."/>
            <person name="Baker D."/>
            <person name="Gharbi K."/>
            <person name="Hall N."/>
            <person name="Watson M."/>
            <person name="Adriaenssens E.M."/>
            <person name="Foster-Nyarko E."/>
            <person name="Jarju S."/>
            <person name="Secka A."/>
            <person name="Antonio M."/>
            <person name="Oren A."/>
            <person name="Chaudhuri R.R."/>
            <person name="La Ragione R."/>
            <person name="Hildebrand F."/>
            <person name="Pallen M.J."/>
        </authorList>
    </citation>
    <scope>NUCLEOTIDE SEQUENCE</scope>
    <source>
        <strain evidence="4">B1-3475</strain>
    </source>
</reference>
<evidence type="ECO:0000313" key="5">
    <source>
        <dbReference type="Proteomes" id="UP000823617"/>
    </source>
</evidence>
<dbReference type="GO" id="GO:0005975">
    <property type="term" value="P:carbohydrate metabolic process"/>
    <property type="evidence" value="ECO:0007669"/>
    <property type="project" value="InterPro"/>
</dbReference>
<keyword evidence="1" id="KW-1133">Transmembrane helix</keyword>
<dbReference type="Proteomes" id="UP000823617">
    <property type="component" value="Unassembled WGS sequence"/>
</dbReference>
<dbReference type="SUPFAM" id="SSF88713">
    <property type="entry name" value="Glycoside hydrolase/deacetylase"/>
    <property type="match status" value="1"/>
</dbReference>
<dbReference type="PANTHER" id="PTHR10587">
    <property type="entry name" value="GLYCOSYL TRANSFERASE-RELATED"/>
    <property type="match status" value="1"/>
</dbReference>
<feature type="transmembrane region" description="Helical" evidence="1">
    <location>
        <begin position="37"/>
        <end position="59"/>
    </location>
</feature>
<sequence length="268" mass="29153">MTTVSLISCVAAVHAVAAIQAAVCPVTLHAGTILPAAAIIAVVIWLAYGSAVISSGLYLKAFCREKTEVKRVYLTFDDGPVREITPQVLDVLDRHSAKACFFCIGSRIKGNEDIIRRAVASGHTVGIHSWSHSPFFPFFGRKKIYGEIVSCREALRNITVEDVRLFRPPFGVTDPAIAAAVKRSGCLTVGWSIRTFDTMGKTPEEVLGKVRRKLHPGAVILMHDRLPDCPRTLDLVLTYLESEGYAADRDITLNLQASPAPDKKGPVS</sequence>
<reference evidence="4" key="1">
    <citation type="submission" date="2020-10" db="EMBL/GenBank/DDBJ databases">
        <authorList>
            <person name="Gilroy R."/>
        </authorList>
    </citation>
    <scope>NUCLEOTIDE SEQUENCE</scope>
    <source>
        <strain evidence="4">B1-3475</strain>
    </source>
</reference>
<keyword evidence="1" id="KW-0472">Membrane</keyword>
<dbReference type="GO" id="GO:0016810">
    <property type="term" value="F:hydrolase activity, acting on carbon-nitrogen (but not peptide) bonds"/>
    <property type="evidence" value="ECO:0007669"/>
    <property type="project" value="InterPro"/>
</dbReference>
<feature type="signal peptide" evidence="2">
    <location>
        <begin position="1"/>
        <end position="21"/>
    </location>
</feature>
<dbReference type="PROSITE" id="PS51677">
    <property type="entry name" value="NODB"/>
    <property type="match status" value="1"/>
</dbReference>
<dbReference type="Pfam" id="PF01522">
    <property type="entry name" value="Polysacc_deac_1"/>
    <property type="match status" value="1"/>
</dbReference>
<evidence type="ECO:0000256" key="2">
    <source>
        <dbReference type="SAM" id="SignalP"/>
    </source>
</evidence>
<keyword evidence="2" id="KW-0732">Signal</keyword>
<comment type="caution">
    <text evidence="4">The sequence shown here is derived from an EMBL/GenBank/DDBJ whole genome shotgun (WGS) entry which is preliminary data.</text>
</comment>
<dbReference type="InterPro" id="IPR050248">
    <property type="entry name" value="Polysacc_deacetylase_ArnD"/>
</dbReference>
<evidence type="ECO:0000259" key="3">
    <source>
        <dbReference type="PROSITE" id="PS51677"/>
    </source>
</evidence>
<feature type="domain" description="NodB homology" evidence="3">
    <location>
        <begin position="70"/>
        <end position="248"/>
    </location>
</feature>
<dbReference type="EMBL" id="JADIMK010000086">
    <property type="protein sequence ID" value="MBO8456368.1"/>
    <property type="molecule type" value="Genomic_DNA"/>
</dbReference>
<dbReference type="InterPro" id="IPR011330">
    <property type="entry name" value="Glyco_hydro/deAcase_b/a-brl"/>
</dbReference>
<dbReference type="InterPro" id="IPR002509">
    <property type="entry name" value="NODB_dom"/>
</dbReference>
<evidence type="ECO:0000256" key="1">
    <source>
        <dbReference type="SAM" id="Phobius"/>
    </source>
</evidence>
<keyword evidence="1" id="KW-0812">Transmembrane</keyword>
<accession>A0A9D9HM44</accession>